<protein>
    <submittedName>
        <fullName evidence="1">Uncharacterized protein</fullName>
    </submittedName>
</protein>
<sequence>MQPRIVTLLCLAIPLFGLLLIIGGALLGLAIGLGLFPQSDGEGMVYRMLPEYANNHSSINSTFLEKLIES</sequence>
<dbReference type="AlphaFoldDB" id="A0A182FXK3"/>
<proteinExistence type="predicted"/>
<dbReference type="Proteomes" id="UP000069272">
    <property type="component" value="Chromosome 3R"/>
</dbReference>
<evidence type="ECO:0000313" key="2">
    <source>
        <dbReference type="Proteomes" id="UP000069272"/>
    </source>
</evidence>
<dbReference type="EnsemblMetazoa" id="AALB014373-RA">
    <property type="protein sequence ID" value="AALB014373-PA"/>
    <property type="gene ID" value="AALB014373"/>
</dbReference>
<keyword evidence="2" id="KW-1185">Reference proteome</keyword>
<accession>A0A182FXK3</accession>
<reference evidence="1" key="2">
    <citation type="submission" date="2022-08" db="UniProtKB">
        <authorList>
            <consortium name="EnsemblMetazoa"/>
        </authorList>
    </citation>
    <scope>IDENTIFICATION</scope>
    <source>
        <strain evidence="1">STECLA/ALBI9_A</strain>
    </source>
</reference>
<name>A0A182FXK3_ANOAL</name>
<reference evidence="1 2" key="1">
    <citation type="journal article" date="2017" name="G3 (Bethesda)">
        <title>The Physical Genome Mapping of Anopheles albimanus Corrected Scaffold Misassemblies and Identified Interarm Rearrangements in Genus Anopheles.</title>
        <authorList>
            <person name="Artemov G.N."/>
            <person name="Peery A.N."/>
            <person name="Jiang X."/>
            <person name="Tu Z."/>
            <person name="Stegniy V.N."/>
            <person name="Sharakhova M.V."/>
            <person name="Sharakhov I.V."/>
        </authorList>
    </citation>
    <scope>NUCLEOTIDE SEQUENCE [LARGE SCALE GENOMIC DNA]</scope>
    <source>
        <strain evidence="1 2">ALBI9_A</strain>
    </source>
</reference>
<organism evidence="1 2">
    <name type="scientific">Anopheles albimanus</name>
    <name type="common">New world malaria mosquito</name>
    <dbReference type="NCBI Taxonomy" id="7167"/>
    <lineage>
        <taxon>Eukaryota</taxon>
        <taxon>Metazoa</taxon>
        <taxon>Ecdysozoa</taxon>
        <taxon>Arthropoda</taxon>
        <taxon>Hexapoda</taxon>
        <taxon>Insecta</taxon>
        <taxon>Pterygota</taxon>
        <taxon>Neoptera</taxon>
        <taxon>Endopterygota</taxon>
        <taxon>Diptera</taxon>
        <taxon>Nematocera</taxon>
        <taxon>Culicoidea</taxon>
        <taxon>Culicidae</taxon>
        <taxon>Anophelinae</taxon>
        <taxon>Anopheles</taxon>
    </lineage>
</organism>
<evidence type="ECO:0000313" key="1">
    <source>
        <dbReference type="EnsemblMetazoa" id="AALB014373-PA"/>
    </source>
</evidence>